<evidence type="ECO:0000256" key="1">
    <source>
        <dbReference type="SAM" id="MobiDB-lite"/>
    </source>
</evidence>
<evidence type="ECO:0000313" key="4">
    <source>
        <dbReference type="Proteomes" id="UP000002320"/>
    </source>
</evidence>
<dbReference type="KEGG" id="cqu:CpipJ_CPIJ004407"/>
<keyword evidence="2" id="KW-0648">Protein biosynthesis</keyword>
<dbReference type="GO" id="GO:0003746">
    <property type="term" value="F:translation elongation factor activity"/>
    <property type="evidence" value="ECO:0007669"/>
    <property type="project" value="UniProtKB-KW"/>
</dbReference>
<dbReference type="EMBL" id="DS231878">
    <property type="protein sequence ID" value="EDS42253.1"/>
    <property type="molecule type" value="Genomic_DNA"/>
</dbReference>
<reference evidence="3" key="2">
    <citation type="submission" date="2020-05" db="UniProtKB">
        <authorList>
            <consortium name="EnsemblMetazoa"/>
        </authorList>
    </citation>
    <scope>IDENTIFICATION</scope>
    <source>
        <strain evidence="3">JHB</strain>
    </source>
</reference>
<gene>
    <name evidence="3" type="primary">6035879</name>
    <name evidence="2" type="ORF">CpipJ_CPIJ004407</name>
</gene>
<accession>B0WBA9</accession>
<evidence type="ECO:0000313" key="2">
    <source>
        <dbReference type="EMBL" id="EDS42253.1"/>
    </source>
</evidence>
<keyword evidence="2" id="KW-0251">Elongation factor</keyword>
<dbReference type="VEuPathDB" id="VectorBase:CPIJ004407"/>
<dbReference type="EnsemblMetazoa" id="CPIJ004407-RA">
    <property type="protein sequence ID" value="CPIJ004407-PA"/>
    <property type="gene ID" value="CPIJ004407"/>
</dbReference>
<dbReference type="AlphaFoldDB" id="B0WBA9"/>
<dbReference type="Proteomes" id="UP000002320">
    <property type="component" value="Unassembled WGS sequence"/>
</dbReference>
<evidence type="ECO:0000313" key="3">
    <source>
        <dbReference type="EnsemblMetazoa" id="CPIJ004407-PA"/>
    </source>
</evidence>
<reference evidence="2" key="1">
    <citation type="submission" date="2007-03" db="EMBL/GenBank/DDBJ databases">
        <title>Annotation of Culex pipiens quinquefasciatus.</title>
        <authorList>
            <consortium name="The Broad Institute Genome Sequencing Platform"/>
            <person name="Atkinson P.W."/>
            <person name="Hemingway J."/>
            <person name="Christensen B.M."/>
            <person name="Higgs S."/>
            <person name="Kodira C."/>
            <person name="Hannick L."/>
            <person name="Megy K."/>
            <person name="O'Leary S."/>
            <person name="Pearson M."/>
            <person name="Haas B.J."/>
            <person name="Mauceli E."/>
            <person name="Wortman J.R."/>
            <person name="Lee N.H."/>
            <person name="Guigo R."/>
            <person name="Stanke M."/>
            <person name="Alvarado L."/>
            <person name="Amedeo P."/>
            <person name="Antoine C.H."/>
            <person name="Arensburger P."/>
            <person name="Bidwell S.L."/>
            <person name="Crawford M."/>
            <person name="Camaro F."/>
            <person name="Devon K."/>
            <person name="Engels R."/>
            <person name="Hammond M."/>
            <person name="Howarth C."/>
            <person name="Koehrsen M."/>
            <person name="Lawson D."/>
            <person name="Montgomery P."/>
            <person name="Nene V."/>
            <person name="Nusbaum C."/>
            <person name="Puiu D."/>
            <person name="Romero-Severson J."/>
            <person name="Severson D.W."/>
            <person name="Shumway M."/>
            <person name="Sisk P."/>
            <person name="Stolte C."/>
            <person name="Zeng Q."/>
            <person name="Eisenstadt E."/>
            <person name="Fraser-Liggett C."/>
            <person name="Strausberg R."/>
            <person name="Galagan J."/>
            <person name="Birren B."/>
            <person name="Collins F.H."/>
        </authorList>
    </citation>
    <scope>NUCLEOTIDE SEQUENCE [LARGE SCALE GENOMIC DNA]</scope>
    <source>
        <strain evidence="2">JHB</strain>
    </source>
</reference>
<name>B0WBA9_CULQU</name>
<feature type="compositionally biased region" description="Polar residues" evidence="1">
    <location>
        <begin position="22"/>
        <end position="37"/>
    </location>
</feature>
<organism>
    <name type="scientific">Culex quinquefasciatus</name>
    <name type="common">Southern house mosquito</name>
    <name type="synonym">Culex pungens</name>
    <dbReference type="NCBI Taxonomy" id="7176"/>
    <lineage>
        <taxon>Eukaryota</taxon>
        <taxon>Metazoa</taxon>
        <taxon>Ecdysozoa</taxon>
        <taxon>Arthropoda</taxon>
        <taxon>Hexapoda</taxon>
        <taxon>Insecta</taxon>
        <taxon>Pterygota</taxon>
        <taxon>Neoptera</taxon>
        <taxon>Endopterygota</taxon>
        <taxon>Diptera</taxon>
        <taxon>Nematocera</taxon>
        <taxon>Culicoidea</taxon>
        <taxon>Culicidae</taxon>
        <taxon>Culicinae</taxon>
        <taxon>Culicini</taxon>
        <taxon>Culex</taxon>
        <taxon>Culex</taxon>
    </lineage>
</organism>
<dbReference type="HOGENOM" id="CLU_2415463_0_0_1"/>
<protein>
    <submittedName>
        <fullName evidence="2">Elongation factor 1-alpha</fullName>
    </submittedName>
</protein>
<proteinExistence type="predicted"/>
<sequence>MESAEPPFNEDRFRTSKRKSHLTSIRSATTRPPSLSCPSPDGTEICWNRPQERAQPGPDRSFLDRARDIGCKMYMDKEWKAHSDIQIQNEED</sequence>
<feature type="region of interest" description="Disordered" evidence="1">
    <location>
        <begin position="1"/>
        <end position="63"/>
    </location>
</feature>
<dbReference type="InParanoid" id="B0WBA9"/>
<keyword evidence="4" id="KW-1185">Reference proteome</keyword>